<dbReference type="GO" id="GO:0005886">
    <property type="term" value="C:plasma membrane"/>
    <property type="evidence" value="ECO:0007669"/>
    <property type="project" value="UniProtKB-SubCell"/>
</dbReference>
<feature type="transmembrane region" description="Helical" evidence="6">
    <location>
        <begin position="52"/>
        <end position="70"/>
    </location>
</feature>
<keyword evidence="4 6" id="KW-1133">Transmembrane helix</keyword>
<evidence type="ECO:0000256" key="5">
    <source>
        <dbReference type="ARBA" id="ARBA00023136"/>
    </source>
</evidence>
<proteinExistence type="predicted"/>
<comment type="caution">
    <text evidence="7">The sequence shown here is derived from an EMBL/GenBank/DDBJ whole genome shotgun (WGS) entry which is preliminary data.</text>
</comment>
<protein>
    <submittedName>
        <fullName evidence="7">Branched-chain amino acid ABC transporter permease</fullName>
    </submittedName>
</protein>
<dbReference type="Proteomes" id="UP000732377">
    <property type="component" value="Unassembled WGS sequence"/>
</dbReference>
<keyword evidence="3 6" id="KW-0812">Transmembrane</keyword>
<dbReference type="PANTHER" id="PTHR30482">
    <property type="entry name" value="HIGH-AFFINITY BRANCHED-CHAIN AMINO ACID TRANSPORT SYSTEM PERMEASE"/>
    <property type="match status" value="1"/>
</dbReference>
<dbReference type="OMA" id="WAFAYLR"/>
<feature type="transmembrane region" description="Helical" evidence="6">
    <location>
        <begin position="264"/>
        <end position="292"/>
    </location>
</feature>
<feature type="transmembrane region" description="Helical" evidence="6">
    <location>
        <begin position="28"/>
        <end position="46"/>
    </location>
</feature>
<comment type="subcellular location">
    <subcellularLocation>
        <location evidence="1">Cell membrane</location>
        <topology evidence="1">Multi-pass membrane protein</topology>
    </subcellularLocation>
</comment>
<evidence type="ECO:0000256" key="6">
    <source>
        <dbReference type="SAM" id="Phobius"/>
    </source>
</evidence>
<dbReference type="InterPro" id="IPR043428">
    <property type="entry name" value="LivM-like"/>
</dbReference>
<accession>A0A953I0H7</accession>
<feature type="transmembrane region" description="Helical" evidence="6">
    <location>
        <begin position="129"/>
        <end position="147"/>
    </location>
</feature>
<evidence type="ECO:0000313" key="8">
    <source>
        <dbReference type="Proteomes" id="UP000732377"/>
    </source>
</evidence>
<feature type="transmembrane region" description="Helical" evidence="6">
    <location>
        <begin position="178"/>
        <end position="197"/>
    </location>
</feature>
<dbReference type="EMBL" id="PIUK01000002">
    <property type="protein sequence ID" value="MBY6274707.1"/>
    <property type="molecule type" value="Genomic_DNA"/>
</dbReference>
<name>A0A953I0H7_SYMTR</name>
<gene>
    <name evidence="7" type="ORF">CWE10_00595</name>
</gene>
<keyword evidence="5 6" id="KW-0472">Membrane</keyword>
<dbReference type="InterPro" id="IPR001851">
    <property type="entry name" value="ABC_transp_permease"/>
</dbReference>
<dbReference type="PANTHER" id="PTHR30482:SF5">
    <property type="entry name" value="ABC TRANSPORTER PERMEASE PROTEIN"/>
    <property type="match status" value="1"/>
</dbReference>
<evidence type="ECO:0000256" key="4">
    <source>
        <dbReference type="ARBA" id="ARBA00022989"/>
    </source>
</evidence>
<dbReference type="AlphaFoldDB" id="A0A953I0H7"/>
<organism evidence="7 8">
    <name type="scientific">Symbiobacterium thermophilum</name>
    <dbReference type="NCBI Taxonomy" id="2734"/>
    <lineage>
        <taxon>Bacteria</taxon>
        <taxon>Bacillati</taxon>
        <taxon>Bacillota</taxon>
        <taxon>Clostridia</taxon>
        <taxon>Eubacteriales</taxon>
        <taxon>Symbiobacteriaceae</taxon>
        <taxon>Symbiobacterium</taxon>
    </lineage>
</organism>
<evidence type="ECO:0000256" key="2">
    <source>
        <dbReference type="ARBA" id="ARBA00022475"/>
    </source>
</evidence>
<feature type="transmembrane region" description="Helical" evidence="6">
    <location>
        <begin position="227"/>
        <end position="252"/>
    </location>
</feature>
<reference evidence="7" key="1">
    <citation type="submission" date="2017-11" db="EMBL/GenBank/DDBJ databases">
        <title>Three new genomes from thermophilic consortium.</title>
        <authorList>
            <person name="Quaggio R."/>
            <person name="Amgarten D."/>
            <person name="Setubal J.C."/>
        </authorList>
    </citation>
    <scope>NUCLEOTIDE SEQUENCE</scope>
    <source>
        <strain evidence="7">ZCTH01-B2</strain>
    </source>
</reference>
<evidence type="ECO:0000256" key="1">
    <source>
        <dbReference type="ARBA" id="ARBA00004651"/>
    </source>
</evidence>
<dbReference type="Pfam" id="PF02653">
    <property type="entry name" value="BPD_transp_2"/>
    <property type="match status" value="1"/>
</dbReference>
<dbReference type="CDD" id="cd06581">
    <property type="entry name" value="TM_PBP1_LivM_like"/>
    <property type="match status" value="1"/>
</dbReference>
<sequence length="355" mass="38846">MRYPFALECGVYITTYEQDHALHQTPLAVARGWVLVALLYAIPWFLPNYYVSILNMVAIYTIAALGLNLLTGVTGQISVGHGAFTGMGAFTVGYLMKQGLPFWVAMPLAGLTAAAVGALFGLPSARLKGLYLAIASLAAQVILTFFFTRADWFTGGIHSMSVRRPSFFGHTLSGERSYFYLALTVALLLGVFAQNLLRTRIGRAFMAVRDRDLAAEVMGIDLFRTKVTAFALSAFYAGIAGAIWAPYVMIISPEQFEIHLSIELLAMIIIGGMGSVMGSVYGAAFMTVMPIVVRELAMLLEPVFPSVGTKLLLIRDAAFGAAIVLFLIFEPEGLAKLWRNIKDYFRLWPFGYSKS</sequence>
<evidence type="ECO:0000313" key="7">
    <source>
        <dbReference type="EMBL" id="MBY6274707.1"/>
    </source>
</evidence>
<feature type="transmembrane region" description="Helical" evidence="6">
    <location>
        <begin position="102"/>
        <end position="122"/>
    </location>
</feature>
<evidence type="ECO:0000256" key="3">
    <source>
        <dbReference type="ARBA" id="ARBA00022692"/>
    </source>
</evidence>
<keyword evidence="2" id="KW-1003">Cell membrane</keyword>
<dbReference type="GO" id="GO:0015658">
    <property type="term" value="F:branched-chain amino acid transmembrane transporter activity"/>
    <property type="evidence" value="ECO:0007669"/>
    <property type="project" value="InterPro"/>
</dbReference>